<sequence length="147" mass="16852">SRKRVKGTKATFSYSLFCYRGCSTTRYGFLFLVIEMRKAATYLLTRVLNLNKLTESKIAVTHPFAEHIAYFIVFFFGCIKLADRDDQILLNGIAYYLFSSMVQRASHSPIWKIDGNFFTTGFIKDYTTITFTLATILTTIPQLSHSL</sequence>
<proteinExistence type="predicted"/>
<comment type="caution">
    <text evidence="1">The sequence shown here is derived from an EMBL/GenBank/DDBJ whole genome shotgun (WGS) entry which is preliminary data.</text>
</comment>
<evidence type="ECO:0000313" key="1">
    <source>
        <dbReference type="EMBL" id="KAK7837182.1"/>
    </source>
</evidence>
<reference evidence="1 2" key="1">
    <citation type="journal article" date="2018" name="Sci. Data">
        <title>The draft genome sequence of cork oak.</title>
        <authorList>
            <person name="Ramos A.M."/>
            <person name="Usie A."/>
            <person name="Barbosa P."/>
            <person name="Barros P.M."/>
            <person name="Capote T."/>
            <person name="Chaves I."/>
            <person name="Simoes F."/>
            <person name="Abreu I."/>
            <person name="Carrasquinho I."/>
            <person name="Faro C."/>
            <person name="Guimaraes J.B."/>
            <person name="Mendonca D."/>
            <person name="Nobrega F."/>
            <person name="Rodrigues L."/>
            <person name="Saibo N.J.M."/>
            <person name="Varela M.C."/>
            <person name="Egas C."/>
            <person name="Matos J."/>
            <person name="Miguel C.M."/>
            <person name="Oliveira M.M."/>
            <person name="Ricardo C.P."/>
            <person name="Goncalves S."/>
        </authorList>
    </citation>
    <scope>NUCLEOTIDE SEQUENCE [LARGE SCALE GENOMIC DNA]</scope>
    <source>
        <strain evidence="2">cv. HL8</strain>
    </source>
</reference>
<accession>A0AAW0KD21</accession>
<evidence type="ECO:0000313" key="2">
    <source>
        <dbReference type="Proteomes" id="UP000237347"/>
    </source>
</evidence>
<name>A0AAW0KD21_QUESU</name>
<dbReference type="EMBL" id="PKMF04000334">
    <property type="protein sequence ID" value="KAK7837182.1"/>
    <property type="molecule type" value="Genomic_DNA"/>
</dbReference>
<organism evidence="1 2">
    <name type="scientific">Quercus suber</name>
    <name type="common">Cork oak</name>
    <dbReference type="NCBI Taxonomy" id="58331"/>
    <lineage>
        <taxon>Eukaryota</taxon>
        <taxon>Viridiplantae</taxon>
        <taxon>Streptophyta</taxon>
        <taxon>Embryophyta</taxon>
        <taxon>Tracheophyta</taxon>
        <taxon>Spermatophyta</taxon>
        <taxon>Magnoliopsida</taxon>
        <taxon>eudicotyledons</taxon>
        <taxon>Gunneridae</taxon>
        <taxon>Pentapetalae</taxon>
        <taxon>rosids</taxon>
        <taxon>fabids</taxon>
        <taxon>Fagales</taxon>
        <taxon>Fagaceae</taxon>
        <taxon>Quercus</taxon>
    </lineage>
</organism>
<dbReference type="AlphaFoldDB" id="A0AAW0KD21"/>
<dbReference type="Proteomes" id="UP000237347">
    <property type="component" value="Unassembled WGS sequence"/>
</dbReference>
<keyword evidence="2" id="KW-1185">Reference proteome</keyword>
<gene>
    <name evidence="1" type="ORF">CFP56_021493</name>
</gene>
<feature type="non-terminal residue" evidence="1">
    <location>
        <position position="1"/>
    </location>
</feature>
<protein>
    <submittedName>
        <fullName evidence="1">Uncharacterized protein</fullName>
    </submittedName>
</protein>